<dbReference type="PhylomeDB" id="A7RJ04"/>
<proteinExistence type="inferred from homology"/>
<evidence type="ECO:0000313" key="11">
    <source>
        <dbReference type="Proteomes" id="UP000001593"/>
    </source>
</evidence>
<dbReference type="InterPro" id="IPR003915">
    <property type="entry name" value="PKD_2"/>
</dbReference>
<gene>
    <name evidence="10" type="ORF">NEMVEDRAFT_v1g83507</name>
</gene>
<organism evidence="10 11">
    <name type="scientific">Nematostella vectensis</name>
    <name type="common">Starlet sea anemone</name>
    <dbReference type="NCBI Taxonomy" id="45351"/>
    <lineage>
        <taxon>Eukaryota</taxon>
        <taxon>Metazoa</taxon>
        <taxon>Cnidaria</taxon>
        <taxon>Anthozoa</taxon>
        <taxon>Hexacorallia</taxon>
        <taxon>Actiniaria</taxon>
        <taxon>Edwardsiidae</taxon>
        <taxon>Nematostella</taxon>
    </lineage>
</organism>
<dbReference type="GO" id="GO:0016020">
    <property type="term" value="C:membrane"/>
    <property type="evidence" value="ECO:0000318"/>
    <property type="project" value="GO_Central"/>
</dbReference>
<feature type="transmembrane region" description="Helical" evidence="7">
    <location>
        <begin position="197"/>
        <end position="215"/>
    </location>
</feature>
<keyword evidence="3 7" id="KW-0812">Transmembrane</keyword>
<dbReference type="GO" id="GO:0005509">
    <property type="term" value="F:calcium ion binding"/>
    <property type="evidence" value="ECO:0007669"/>
    <property type="project" value="InterPro"/>
</dbReference>
<keyword evidence="6" id="KW-0325">Glycoprotein</keyword>
<dbReference type="OMA" id="ERENWID"/>
<keyword evidence="5 7" id="KW-0472">Membrane</keyword>
<dbReference type="eggNOG" id="KOG3599">
    <property type="taxonomic scope" value="Eukaryota"/>
</dbReference>
<dbReference type="Proteomes" id="UP000001593">
    <property type="component" value="Unassembled WGS sequence"/>
</dbReference>
<dbReference type="GO" id="GO:0050982">
    <property type="term" value="P:detection of mechanical stimulus"/>
    <property type="evidence" value="ECO:0000318"/>
    <property type="project" value="GO_Central"/>
</dbReference>
<protein>
    <submittedName>
        <fullName evidence="10">Uncharacterized protein</fullName>
    </submittedName>
</protein>
<evidence type="ECO:0000256" key="1">
    <source>
        <dbReference type="ARBA" id="ARBA00004141"/>
    </source>
</evidence>
<reference evidence="10 11" key="1">
    <citation type="journal article" date="2007" name="Science">
        <title>Sea anemone genome reveals ancestral eumetazoan gene repertoire and genomic organization.</title>
        <authorList>
            <person name="Putnam N.H."/>
            <person name="Srivastava M."/>
            <person name="Hellsten U."/>
            <person name="Dirks B."/>
            <person name="Chapman J."/>
            <person name="Salamov A."/>
            <person name="Terry A."/>
            <person name="Shapiro H."/>
            <person name="Lindquist E."/>
            <person name="Kapitonov V.V."/>
            <person name="Jurka J."/>
            <person name="Genikhovich G."/>
            <person name="Grigoriev I.V."/>
            <person name="Lucas S.M."/>
            <person name="Steele R.E."/>
            <person name="Finnerty J.R."/>
            <person name="Technau U."/>
            <person name="Martindale M.Q."/>
            <person name="Rokhsar D.S."/>
        </authorList>
    </citation>
    <scope>NUCLEOTIDE SEQUENCE [LARGE SCALE GENOMIC DNA]</scope>
    <source>
        <strain evidence="11">CH2 X CH6</strain>
    </source>
</reference>
<evidence type="ECO:0000256" key="4">
    <source>
        <dbReference type="ARBA" id="ARBA00022989"/>
    </source>
</evidence>
<evidence type="ECO:0000256" key="3">
    <source>
        <dbReference type="ARBA" id="ARBA00022692"/>
    </source>
</evidence>
<evidence type="ECO:0000256" key="7">
    <source>
        <dbReference type="SAM" id="Phobius"/>
    </source>
</evidence>
<dbReference type="HOGENOM" id="CLU_012097_2_0_1"/>
<dbReference type="Gene3D" id="1.10.287.70">
    <property type="match status" value="1"/>
</dbReference>
<feature type="transmembrane region" description="Helical" evidence="7">
    <location>
        <begin position="227"/>
        <end position="246"/>
    </location>
</feature>
<dbReference type="PRINTS" id="PR01433">
    <property type="entry name" value="POLYCYSTIN2"/>
</dbReference>
<keyword evidence="4 7" id="KW-1133">Transmembrane helix</keyword>
<dbReference type="InterPro" id="IPR046791">
    <property type="entry name" value="Polycystin_dom"/>
</dbReference>
<dbReference type="Pfam" id="PF08016">
    <property type="entry name" value="PKD_channel"/>
    <property type="match status" value="1"/>
</dbReference>
<sequence>WAWTNETLFPALYEPQWYNGKPFEYDEGFISSREAFIVGMPRLRQVRLKPEDKTPWNMPMWKPVRNLTRSMSILKLQDICPKPWRYKSADALSSLSFTGLDSFYDGGGFVADLGYNIWQARNVVSVLRDNSWIDDKTAAVFVEFTVFEPTTSLFSAVKYLYERFRTGGTNTRATVRTLVLYASADTNMQSFFQVCQLMLMLMILFFLFVEFGKIYRQGREYPKQFWNWMELIQILSTVAAIVMFFFKEKYTSEFVQRVRDNPFETSSMDYIVLWSDCEIYLLSLVIFIITIKFLRLIRFNRSICQMTGTMTRSAKSIANFFIVFVSVLLAYTQLGFLAFGSRSTPYSSFFQSLRSCLQMVLGGDMHFFELQDINRILGPAFAFVYMLSMNMILLNMFLAILNDSYEETKFEGERFRDAELAEFMVEYFSKNLLRIKTNLNKL</sequence>
<feature type="transmembrane region" description="Helical" evidence="7">
    <location>
        <begin position="376"/>
        <end position="401"/>
    </location>
</feature>
<evidence type="ECO:0000256" key="6">
    <source>
        <dbReference type="ARBA" id="ARBA00023180"/>
    </source>
</evidence>
<evidence type="ECO:0000313" key="10">
    <source>
        <dbReference type="EMBL" id="EDO48597.1"/>
    </source>
</evidence>
<evidence type="ECO:0000259" key="8">
    <source>
        <dbReference type="Pfam" id="PF08016"/>
    </source>
</evidence>
<dbReference type="FunFam" id="1.10.287.70:FF:000086">
    <property type="entry name" value="Polycystic kidney disease 2"/>
    <property type="match status" value="1"/>
</dbReference>
<dbReference type="GO" id="GO:0005262">
    <property type="term" value="F:calcium channel activity"/>
    <property type="evidence" value="ECO:0000318"/>
    <property type="project" value="GO_Central"/>
</dbReference>
<evidence type="ECO:0000259" key="9">
    <source>
        <dbReference type="Pfam" id="PF20519"/>
    </source>
</evidence>
<dbReference type="AlphaFoldDB" id="A7RJ04"/>
<dbReference type="Pfam" id="PF20519">
    <property type="entry name" value="Polycystin_dom"/>
    <property type="match status" value="1"/>
</dbReference>
<feature type="transmembrane region" description="Helical" evidence="7">
    <location>
        <begin position="279"/>
        <end position="297"/>
    </location>
</feature>
<keyword evidence="11" id="KW-1185">Reference proteome</keyword>
<feature type="domain" description="Polycystin" evidence="9">
    <location>
        <begin position="1"/>
        <end position="180"/>
    </location>
</feature>
<dbReference type="STRING" id="45351.A7RJ04"/>
<evidence type="ECO:0000256" key="5">
    <source>
        <dbReference type="ARBA" id="ARBA00023136"/>
    </source>
</evidence>
<dbReference type="InParanoid" id="A7RJ04"/>
<dbReference type="PANTHER" id="PTHR10877:SF150">
    <property type="entry name" value="REJ DOMAIN-CONTAINING PROTEIN"/>
    <property type="match status" value="1"/>
</dbReference>
<feature type="non-terminal residue" evidence="10">
    <location>
        <position position="1"/>
    </location>
</feature>
<feature type="non-terminal residue" evidence="10">
    <location>
        <position position="442"/>
    </location>
</feature>
<dbReference type="EMBL" id="DS469513">
    <property type="protein sequence ID" value="EDO48597.1"/>
    <property type="molecule type" value="Genomic_DNA"/>
</dbReference>
<feature type="transmembrane region" description="Helical" evidence="7">
    <location>
        <begin position="317"/>
        <end position="339"/>
    </location>
</feature>
<dbReference type="PANTHER" id="PTHR10877">
    <property type="entry name" value="POLYCYSTIN FAMILY MEMBER"/>
    <property type="match status" value="1"/>
</dbReference>
<name>A7RJ04_NEMVE</name>
<comment type="subcellular location">
    <subcellularLocation>
        <location evidence="1">Membrane</location>
        <topology evidence="1">Multi-pass membrane protein</topology>
    </subcellularLocation>
</comment>
<dbReference type="InterPro" id="IPR013122">
    <property type="entry name" value="PKD1_2_channel"/>
</dbReference>
<comment type="similarity">
    <text evidence="2">Belongs to the polycystin family.</text>
</comment>
<dbReference type="InterPro" id="IPR051223">
    <property type="entry name" value="Polycystin"/>
</dbReference>
<feature type="domain" description="Polycystin cation channel PKD1/PKD2" evidence="8">
    <location>
        <begin position="185"/>
        <end position="407"/>
    </location>
</feature>
<accession>A7RJ04</accession>
<evidence type="ECO:0000256" key="2">
    <source>
        <dbReference type="ARBA" id="ARBA00007200"/>
    </source>
</evidence>